<dbReference type="RefSeq" id="WP_202953199.1">
    <property type="nucleotide sequence ID" value="NZ_JAPCID010000002.1"/>
</dbReference>
<keyword evidence="9" id="KW-1185">Reference proteome</keyword>
<evidence type="ECO:0000256" key="4">
    <source>
        <dbReference type="ARBA" id="ARBA00022729"/>
    </source>
</evidence>
<dbReference type="InterPro" id="IPR006128">
    <property type="entry name" value="Lipoprotein_PsaA-like"/>
</dbReference>
<dbReference type="Pfam" id="PF01297">
    <property type="entry name" value="ZnuA"/>
    <property type="match status" value="1"/>
</dbReference>
<organism evidence="8 9">
    <name type="scientific">Solirubrobacter deserti</name>
    <dbReference type="NCBI Taxonomy" id="2282478"/>
    <lineage>
        <taxon>Bacteria</taxon>
        <taxon>Bacillati</taxon>
        <taxon>Actinomycetota</taxon>
        <taxon>Thermoleophilia</taxon>
        <taxon>Solirubrobacterales</taxon>
        <taxon>Solirubrobacteraceae</taxon>
        <taxon>Solirubrobacter</taxon>
    </lineage>
</organism>
<accession>A0ABT4RCL3</accession>
<dbReference type="InterPro" id="IPR006129">
    <property type="entry name" value="AdhesinB"/>
</dbReference>
<dbReference type="Proteomes" id="UP001147700">
    <property type="component" value="Unassembled WGS sequence"/>
</dbReference>
<evidence type="ECO:0000256" key="1">
    <source>
        <dbReference type="ARBA" id="ARBA00004196"/>
    </source>
</evidence>
<protein>
    <submittedName>
        <fullName evidence="8">Metal ABC transporter substrate-binding protein</fullName>
    </submittedName>
</protein>
<evidence type="ECO:0000256" key="6">
    <source>
        <dbReference type="SAM" id="MobiDB-lite"/>
    </source>
</evidence>
<evidence type="ECO:0000256" key="2">
    <source>
        <dbReference type="ARBA" id="ARBA00022448"/>
    </source>
</evidence>
<evidence type="ECO:0000313" key="9">
    <source>
        <dbReference type="Proteomes" id="UP001147700"/>
    </source>
</evidence>
<sequence>MRKSAALLLALPVLFAACGGEDEPSAGGAPARGERPVVVASTTQLGDIVRNVAGDGAEVHQILQANSDPHEYEPRPDDVKAVAGAKLVFESGNELDHWMEELVQQAGGQPAEVAIAPDHTPHKVEAAEGGHGHGEKEEEHAGEEEAHAEEGEEHELDAHWWHDPRNVAAAIPVIRDQLIKASPANAATYRANADAYLQKVQALDQGIEACMNQVPAAERKLVTSHDAFGYFTERYGITVVGAATPSQSAQAQPSAGELAELAEVVRREKVKAIFPESSVNPELAKTIARRTGAKADYVLYGDSLGAEGTPGATYLGMEAANADAMVKGFTGEAQGCTIAGL</sequence>
<dbReference type="SUPFAM" id="SSF53807">
    <property type="entry name" value="Helical backbone' metal receptor"/>
    <property type="match status" value="1"/>
</dbReference>
<proteinExistence type="inferred from homology"/>
<evidence type="ECO:0000256" key="5">
    <source>
        <dbReference type="RuleBase" id="RU003512"/>
    </source>
</evidence>
<evidence type="ECO:0000256" key="7">
    <source>
        <dbReference type="SAM" id="SignalP"/>
    </source>
</evidence>
<feature type="compositionally biased region" description="Basic and acidic residues" evidence="6">
    <location>
        <begin position="123"/>
        <end position="149"/>
    </location>
</feature>
<feature type="chain" id="PRO_5046350575" evidence="7">
    <location>
        <begin position="17"/>
        <end position="341"/>
    </location>
</feature>
<dbReference type="InterPro" id="IPR006127">
    <property type="entry name" value="ZnuA-like"/>
</dbReference>
<dbReference type="Gene3D" id="3.40.50.1980">
    <property type="entry name" value="Nitrogenase molybdenum iron protein domain"/>
    <property type="match status" value="2"/>
</dbReference>
<dbReference type="EMBL" id="JAPCID010000002">
    <property type="protein sequence ID" value="MDA0136268.1"/>
    <property type="molecule type" value="Genomic_DNA"/>
</dbReference>
<comment type="caution">
    <text evidence="8">The sequence shown here is derived from an EMBL/GenBank/DDBJ whole genome shotgun (WGS) entry which is preliminary data.</text>
</comment>
<evidence type="ECO:0000313" key="8">
    <source>
        <dbReference type="EMBL" id="MDA0136268.1"/>
    </source>
</evidence>
<comment type="similarity">
    <text evidence="5">Belongs to the bacterial solute-binding protein 9 family.</text>
</comment>
<dbReference type="PANTHER" id="PTHR42953">
    <property type="entry name" value="HIGH-AFFINITY ZINC UPTAKE SYSTEM PROTEIN ZNUA-RELATED"/>
    <property type="match status" value="1"/>
</dbReference>
<keyword evidence="3" id="KW-0479">Metal-binding</keyword>
<feature type="region of interest" description="Disordered" evidence="6">
    <location>
        <begin position="123"/>
        <end position="154"/>
    </location>
</feature>
<dbReference type="PRINTS" id="PR00690">
    <property type="entry name" value="ADHESNFAMILY"/>
</dbReference>
<dbReference type="PROSITE" id="PS51257">
    <property type="entry name" value="PROKAR_LIPOPROTEIN"/>
    <property type="match status" value="1"/>
</dbReference>
<feature type="signal peptide" evidence="7">
    <location>
        <begin position="1"/>
        <end position="16"/>
    </location>
</feature>
<keyword evidence="2 5" id="KW-0813">Transport</keyword>
<dbReference type="PANTHER" id="PTHR42953:SF1">
    <property type="entry name" value="METAL-BINDING PROTEIN HI_0362-RELATED"/>
    <property type="match status" value="1"/>
</dbReference>
<dbReference type="InterPro" id="IPR050492">
    <property type="entry name" value="Bact_metal-bind_prot9"/>
</dbReference>
<comment type="subcellular location">
    <subcellularLocation>
        <location evidence="1">Cell envelope</location>
    </subcellularLocation>
</comment>
<name>A0ABT4RCL3_9ACTN</name>
<evidence type="ECO:0000256" key="3">
    <source>
        <dbReference type="ARBA" id="ARBA00022723"/>
    </source>
</evidence>
<keyword evidence="4 7" id="KW-0732">Signal</keyword>
<reference evidence="8" key="1">
    <citation type="submission" date="2022-10" db="EMBL/GenBank/DDBJ databases">
        <title>The WGS of Solirubrobacter sp. CPCC 204708.</title>
        <authorList>
            <person name="Jiang Z."/>
        </authorList>
    </citation>
    <scope>NUCLEOTIDE SEQUENCE</scope>
    <source>
        <strain evidence="8">CPCC 204708</strain>
    </source>
</reference>
<gene>
    <name evidence="8" type="ORF">OJ962_02065</name>
</gene>
<dbReference type="PRINTS" id="PR00691">
    <property type="entry name" value="ADHESINB"/>
</dbReference>